<evidence type="ECO:0000313" key="1">
    <source>
        <dbReference type="EMBL" id="EFL45232.1"/>
    </source>
</evidence>
<dbReference type="Proteomes" id="UP000003610">
    <property type="component" value="Unassembled WGS sequence"/>
</dbReference>
<evidence type="ECO:0000313" key="2">
    <source>
        <dbReference type="Proteomes" id="UP000003610"/>
    </source>
</evidence>
<name>E1KTH9_9BACT</name>
<protein>
    <submittedName>
        <fullName evidence="1">Uncharacterized protein</fullName>
    </submittedName>
</protein>
<dbReference type="AlphaFoldDB" id="E1KTH9"/>
<sequence length="48" mass="5700">MFLGYFFKINNHNVIIYYLCKYKKKGGNSKKSTAQLFILYDLFLQITA</sequence>
<accession>E1KTH9</accession>
<organism evidence="1 2">
    <name type="scientific">Prevotella disiens FB035-09AN</name>
    <dbReference type="NCBI Taxonomy" id="866771"/>
    <lineage>
        <taxon>Bacteria</taxon>
        <taxon>Pseudomonadati</taxon>
        <taxon>Bacteroidota</taxon>
        <taxon>Bacteroidia</taxon>
        <taxon>Bacteroidales</taxon>
        <taxon>Prevotellaceae</taxon>
        <taxon>Prevotella</taxon>
    </lineage>
</organism>
<gene>
    <name evidence="1" type="ORF">HMPREF9296_1788</name>
</gene>
<dbReference type="EMBL" id="AEDO01000056">
    <property type="protein sequence ID" value="EFL45232.1"/>
    <property type="molecule type" value="Genomic_DNA"/>
</dbReference>
<comment type="caution">
    <text evidence="1">The sequence shown here is derived from an EMBL/GenBank/DDBJ whole genome shotgun (WGS) entry which is preliminary data.</text>
</comment>
<reference evidence="1 2" key="1">
    <citation type="submission" date="2010-08" db="EMBL/GenBank/DDBJ databases">
        <authorList>
            <person name="Durkin A.S."/>
            <person name="Madupu R."/>
            <person name="Torralba M."/>
            <person name="Gillis M."/>
            <person name="Methe B."/>
            <person name="Sutton G."/>
            <person name="Nelson K.E."/>
        </authorList>
    </citation>
    <scope>NUCLEOTIDE SEQUENCE [LARGE SCALE GENOMIC DNA]</scope>
    <source>
        <strain evidence="1 2">FB035-09AN</strain>
    </source>
</reference>
<proteinExistence type="predicted"/>